<feature type="domain" description="Ig-like" evidence="8">
    <location>
        <begin position="1185"/>
        <end position="1274"/>
    </location>
</feature>
<dbReference type="STRING" id="372326.A0A1V4KF99"/>
<dbReference type="InterPro" id="IPR002223">
    <property type="entry name" value="Kunitz_BPTI"/>
</dbReference>
<dbReference type="FunFam" id="2.60.120.830:FF:000001">
    <property type="entry name" value="A disintegrin and metalloproteinase with thrombospondin motifs 1"/>
    <property type="match status" value="1"/>
</dbReference>
<evidence type="ECO:0000313" key="11">
    <source>
        <dbReference type="Proteomes" id="UP000190648"/>
    </source>
</evidence>
<dbReference type="InterPro" id="IPR013098">
    <property type="entry name" value="Ig_I-set"/>
</dbReference>
<dbReference type="Pfam" id="PF07679">
    <property type="entry name" value="I-set"/>
    <property type="match status" value="1"/>
</dbReference>
<feature type="domain" description="PLAC" evidence="9">
    <location>
        <begin position="1290"/>
        <end position="1329"/>
    </location>
</feature>
<dbReference type="GO" id="GO:0005576">
    <property type="term" value="C:extracellular region"/>
    <property type="evidence" value="ECO:0007669"/>
    <property type="project" value="UniProtKB-SubCell"/>
</dbReference>
<organism evidence="10 11">
    <name type="scientific">Patagioenas fasciata monilis</name>
    <dbReference type="NCBI Taxonomy" id="372326"/>
    <lineage>
        <taxon>Eukaryota</taxon>
        <taxon>Metazoa</taxon>
        <taxon>Chordata</taxon>
        <taxon>Craniata</taxon>
        <taxon>Vertebrata</taxon>
        <taxon>Euteleostomi</taxon>
        <taxon>Archelosauria</taxon>
        <taxon>Archosauria</taxon>
        <taxon>Dinosauria</taxon>
        <taxon>Saurischia</taxon>
        <taxon>Theropoda</taxon>
        <taxon>Coelurosauria</taxon>
        <taxon>Aves</taxon>
        <taxon>Neognathae</taxon>
        <taxon>Neoaves</taxon>
        <taxon>Columbimorphae</taxon>
        <taxon>Columbiformes</taxon>
        <taxon>Columbidae</taxon>
        <taxon>Patagioenas</taxon>
    </lineage>
</organism>
<dbReference type="InterPro" id="IPR013273">
    <property type="entry name" value="ADAMTS/ADAMTS-like"/>
</dbReference>
<protein>
    <submittedName>
        <fullName evidence="10">Papilin isoform B</fullName>
    </submittedName>
</protein>
<feature type="disulfide bond" evidence="6">
    <location>
        <begin position="77"/>
        <end position="88"/>
    </location>
</feature>
<dbReference type="InterPro" id="IPR036383">
    <property type="entry name" value="TSP1_rpt_sf"/>
</dbReference>
<comment type="subcellular location">
    <subcellularLocation>
        <location evidence="1">Secreted</location>
    </subcellularLocation>
</comment>
<gene>
    <name evidence="10" type="primary">PAPLN</name>
    <name evidence="10" type="ORF">AV530_010451</name>
</gene>
<dbReference type="InterPro" id="IPR050439">
    <property type="entry name" value="ADAMTS_ADAMTS-like"/>
</dbReference>
<dbReference type="Gene3D" id="2.60.120.830">
    <property type="match status" value="1"/>
</dbReference>
<dbReference type="InterPro" id="IPR045371">
    <property type="entry name" value="ADAMTS_CR_3"/>
</dbReference>
<dbReference type="InterPro" id="IPR000884">
    <property type="entry name" value="TSP1_rpt"/>
</dbReference>
<proteinExistence type="predicted"/>
<accession>A0A1V4KF99</accession>
<dbReference type="PANTHER" id="PTHR13723:SF281">
    <property type="entry name" value="PAPILIN"/>
    <property type="match status" value="1"/>
</dbReference>
<feature type="disulfide bond" evidence="6">
    <location>
        <begin position="66"/>
        <end position="103"/>
    </location>
</feature>
<dbReference type="InterPro" id="IPR010909">
    <property type="entry name" value="PLAC"/>
</dbReference>
<dbReference type="SMART" id="SM00408">
    <property type="entry name" value="IGc2"/>
    <property type="match status" value="3"/>
</dbReference>
<dbReference type="Pfam" id="PF19030">
    <property type="entry name" value="TSP1_ADAMTS"/>
    <property type="match status" value="4"/>
</dbReference>
<dbReference type="SUPFAM" id="SSF57362">
    <property type="entry name" value="BPTI-like"/>
    <property type="match status" value="1"/>
</dbReference>
<feature type="region of interest" description="Disordered" evidence="7">
    <location>
        <begin position="837"/>
        <end position="931"/>
    </location>
</feature>
<dbReference type="Pfam" id="PF00014">
    <property type="entry name" value="Kunitz_BPTI"/>
    <property type="match status" value="1"/>
</dbReference>
<dbReference type="PANTHER" id="PTHR13723">
    <property type="entry name" value="ADAMTS A DISINTEGRIN AND METALLOPROTEASE WITH THROMBOSPONDIN MOTIFS PROTEASE"/>
    <property type="match status" value="1"/>
</dbReference>
<evidence type="ECO:0000259" key="9">
    <source>
        <dbReference type="PROSITE" id="PS50900"/>
    </source>
</evidence>
<evidence type="ECO:0000259" key="8">
    <source>
        <dbReference type="PROSITE" id="PS50835"/>
    </source>
</evidence>
<feature type="region of interest" description="Disordered" evidence="7">
    <location>
        <begin position="612"/>
        <end position="689"/>
    </location>
</feature>
<comment type="caution">
    <text evidence="10">The sequence shown here is derived from an EMBL/GenBank/DDBJ whole genome shotgun (WGS) entry which is preliminary data.</text>
</comment>
<dbReference type="Gene3D" id="2.20.100.10">
    <property type="entry name" value="Thrombospondin type-1 (TSP1) repeat"/>
    <property type="match status" value="5"/>
</dbReference>
<feature type="compositionally biased region" description="Polar residues" evidence="7">
    <location>
        <begin position="916"/>
        <end position="925"/>
    </location>
</feature>
<feature type="disulfide bond" evidence="6">
    <location>
        <begin position="62"/>
        <end position="98"/>
    </location>
</feature>
<dbReference type="PROSITE" id="PS50092">
    <property type="entry name" value="TSP1"/>
    <property type="match status" value="5"/>
</dbReference>
<dbReference type="OrthoDB" id="9948486at2759"/>
<dbReference type="Pfam" id="PF19236">
    <property type="entry name" value="ADAMTS_CR_3"/>
    <property type="match status" value="1"/>
</dbReference>
<feature type="compositionally biased region" description="Low complexity" evidence="7">
    <location>
        <begin position="661"/>
        <end position="674"/>
    </location>
</feature>
<evidence type="ECO:0000256" key="6">
    <source>
        <dbReference type="PIRSR" id="PIRSR613273-3"/>
    </source>
</evidence>
<dbReference type="Gene3D" id="4.10.410.10">
    <property type="entry name" value="Pancreatic trypsin inhibitor Kunitz domain"/>
    <property type="match status" value="1"/>
</dbReference>
<feature type="domain" description="Ig-like" evidence="8">
    <location>
        <begin position="1114"/>
        <end position="1182"/>
    </location>
</feature>
<dbReference type="SUPFAM" id="SSF82895">
    <property type="entry name" value="TSP-1 type 1 repeat"/>
    <property type="match status" value="5"/>
</dbReference>
<feature type="compositionally biased region" description="Polar residues" evidence="7">
    <location>
        <begin position="675"/>
        <end position="686"/>
    </location>
</feature>
<dbReference type="Pfam" id="PF13927">
    <property type="entry name" value="Ig_3"/>
    <property type="match status" value="2"/>
</dbReference>
<sequence length="1339" mass="147682">MLVAFIIAGPQSIITDWYTQKAEMKNLFLLLMLAVMPLSAFSGHRMKRQIDVWGSWGEWGKCSRSCGGGVSFRQRRCFSQRTEGTSSCIGPTRSYRSCNVQSCPEGSQDFRAEQCAEFDGTEFQGKKYKWLPYYGAPNKCELNCIPKGENFYYRHKEAVVDGTTCEPGKRDICVEGVCWAVGCDNMLESAKEEDKCLQCGGDGSTCYSVKGTFDVPSLPKGYNQIFIIPVGATSVQIKEVMPSRNFLAVKNVRGEYYLNGHWAIDFSRALHVASTVMHYDRGSEGDLAPELLHARGPTTEPLIIELISQEPNPGVQYEYYLPVQGQASGYSWSYGSWSECSSECGGGFQSRLVFCTIDNEIYPDSMCRNKPQPDNNRTCALQMCPQTKRTSYIYLPQAWSHSGARSSQMKRWKTGEWGPCSATCGGGTQTRSVYCVVFDGQSSQGVVDDAECMAFAQQPRSSQPCNIRQCATWSTGPWSECSASCGEGVQTRTVTCRTQQGSQAQDFACLMEPKPSATQPCLKENCIQEIGWHVGDWGLCSKSCNSGIRTRQVICADGDSKFYSPETCKAIQPQKPATLGSCNMQPCYLPQQVPSMQDTMGYDVARRSLLTRYNPKNPATDSGDERMLPGSSTIHSTSGNHHTPPSHDRGINLLPVHWESLSRSSGSHQLSSSQDRASGTSSQDCHQSPHGCCPDGHTPASGPLGRGCPFNICHRNRYGCCPDGVSAARGPNNMGCPQYYRDVPVSRNQPTAAAPIASQALSQQHPSGECRSSLYGCCFDNIASASGPQGEGCLNRPKYPYPAMCLLPSAHGPCTNWTTRWYFVAVVGRCNRFWDAQGPQQPPLTESASHSQEGRAYVASHPTQDSHRQDSWRSEVPPESLPRTGVLESQRWGTQQSRWDSRSQRHWWETAVPGPSQRQSNSAQQVPAHEGKQWHKAFGADVSMTEGFGHQVSADSFAAWTLHRTILEEAKPFPVTAVVGQNVQLVCKTGMSPFSRVEWMKDSQPVSSDRHTYHSDSSLVISRVKPEDAGTYACITSDGRTERRQIQLQIIEYQNAVLAEGERGQVLHKENQQHRELSRGGKAAQAAGSSMHQQFTYRLRMDKSEPSVVEASIGERVRLPCAVEASPALTIEWQKDGQPLSSPRHRQQSDGALVISRVSSEDVGFFTCIASNGRDRDQRQVLFRPLGELRITGLLPSITVPEGGTAQLHCTVTGNNVNIRWSRNGVPMRADGHHIHLSQDGSLIISNVQEADEGSYTCSAYSSSNSVSASTEVKVLRSRPSTAVNHVADLSRECVDQPHLANCDLILQAQLCGNQYYSSFCCASCSRYQLQDRPRHHRG</sequence>
<keyword evidence="3" id="KW-0732">Signal</keyword>
<feature type="domain" description="Ig-like" evidence="8">
    <location>
        <begin position="980"/>
        <end position="1047"/>
    </location>
</feature>
<dbReference type="SUPFAM" id="SSF48726">
    <property type="entry name" value="Immunoglobulin"/>
    <property type="match status" value="3"/>
</dbReference>
<dbReference type="PROSITE" id="PS50835">
    <property type="entry name" value="IG_LIKE"/>
    <property type="match status" value="3"/>
</dbReference>
<dbReference type="SMART" id="SM00409">
    <property type="entry name" value="IG"/>
    <property type="match status" value="3"/>
</dbReference>
<evidence type="ECO:0000256" key="5">
    <source>
        <dbReference type="ARBA" id="ARBA00023157"/>
    </source>
</evidence>
<dbReference type="InterPro" id="IPR010294">
    <property type="entry name" value="ADAMTS_spacer1"/>
</dbReference>
<evidence type="ECO:0000256" key="2">
    <source>
        <dbReference type="ARBA" id="ARBA00022525"/>
    </source>
</evidence>
<dbReference type="PROSITE" id="PS50900">
    <property type="entry name" value="PLAC"/>
    <property type="match status" value="1"/>
</dbReference>
<evidence type="ECO:0000256" key="4">
    <source>
        <dbReference type="ARBA" id="ARBA00022737"/>
    </source>
</evidence>
<dbReference type="InterPro" id="IPR003599">
    <property type="entry name" value="Ig_sub"/>
</dbReference>
<evidence type="ECO:0000313" key="10">
    <source>
        <dbReference type="EMBL" id="OPJ83013.1"/>
    </source>
</evidence>
<dbReference type="SMART" id="SM00209">
    <property type="entry name" value="TSP1"/>
    <property type="match status" value="5"/>
</dbReference>
<feature type="compositionally biased region" description="Basic and acidic residues" evidence="7">
    <location>
        <begin position="864"/>
        <end position="873"/>
    </location>
</feature>
<dbReference type="InterPro" id="IPR007110">
    <property type="entry name" value="Ig-like_dom"/>
</dbReference>
<evidence type="ECO:0000256" key="7">
    <source>
        <dbReference type="SAM" id="MobiDB-lite"/>
    </source>
</evidence>
<evidence type="ECO:0000256" key="1">
    <source>
        <dbReference type="ARBA" id="ARBA00004613"/>
    </source>
</evidence>
<dbReference type="InterPro" id="IPR036880">
    <property type="entry name" value="Kunitz_BPTI_sf"/>
</dbReference>
<dbReference type="GO" id="GO:0004867">
    <property type="term" value="F:serine-type endopeptidase inhibitor activity"/>
    <property type="evidence" value="ECO:0007669"/>
    <property type="project" value="InterPro"/>
</dbReference>
<dbReference type="Gene3D" id="2.60.40.10">
    <property type="entry name" value="Immunoglobulins"/>
    <property type="match status" value="3"/>
</dbReference>
<keyword evidence="2" id="KW-0964">Secreted</keyword>
<feature type="compositionally biased region" description="Basic and acidic residues" evidence="7">
    <location>
        <begin position="899"/>
        <end position="908"/>
    </location>
</feature>
<dbReference type="FunFam" id="2.20.100.10:FF:000005">
    <property type="entry name" value="ADAM metallopeptidase with thrombospondin type 1 motif 9"/>
    <property type="match status" value="4"/>
</dbReference>
<keyword evidence="11" id="KW-1185">Reference proteome</keyword>
<dbReference type="InterPro" id="IPR013783">
    <property type="entry name" value="Ig-like_fold"/>
</dbReference>
<feature type="compositionally biased region" description="Polar residues" evidence="7">
    <location>
        <begin position="630"/>
        <end position="643"/>
    </location>
</feature>
<dbReference type="Pfam" id="PF05986">
    <property type="entry name" value="ADAMTS_spacer1"/>
    <property type="match status" value="1"/>
</dbReference>
<reference evidence="10 11" key="1">
    <citation type="submission" date="2016-02" db="EMBL/GenBank/DDBJ databases">
        <title>Band-tailed pigeon sequencing and assembly.</title>
        <authorList>
            <person name="Soares A.E."/>
            <person name="Novak B.J."/>
            <person name="Rice E.S."/>
            <person name="O'Connell B."/>
            <person name="Chang D."/>
            <person name="Weber S."/>
            <person name="Shapiro B."/>
        </authorList>
    </citation>
    <scope>NUCLEOTIDE SEQUENCE [LARGE SCALE GENOMIC DNA]</scope>
    <source>
        <strain evidence="10">BTP2013</strain>
        <tissue evidence="10">Blood</tissue>
    </source>
</reference>
<dbReference type="EMBL" id="LSYS01003385">
    <property type="protein sequence ID" value="OPJ83013.1"/>
    <property type="molecule type" value="Genomic_DNA"/>
</dbReference>
<dbReference type="Pfam" id="PF08686">
    <property type="entry name" value="PLAC"/>
    <property type="match status" value="1"/>
</dbReference>
<dbReference type="InterPro" id="IPR003598">
    <property type="entry name" value="Ig_sub2"/>
</dbReference>
<dbReference type="Proteomes" id="UP000190648">
    <property type="component" value="Unassembled WGS sequence"/>
</dbReference>
<keyword evidence="4" id="KW-0677">Repeat</keyword>
<keyword evidence="5 6" id="KW-1015">Disulfide bond</keyword>
<dbReference type="GO" id="GO:0030198">
    <property type="term" value="P:extracellular matrix organization"/>
    <property type="evidence" value="ECO:0007669"/>
    <property type="project" value="InterPro"/>
</dbReference>
<dbReference type="Pfam" id="PF00090">
    <property type="entry name" value="TSP_1"/>
    <property type="match status" value="1"/>
</dbReference>
<dbReference type="InterPro" id="IPR036179">
    <property type="entry name" value="Ig-like_dom_sf"/>
</dbReference>
<dbReference type="PRINTS" id="PR01857">
    <property type="entry name" value="ADAMTSFAMILY"/>
</dbReference>
<name>A0A1V4KF99_PATFA</name>
<evidence type="ECO:0000256" key="3">
    <source>
        <dbReference type="ARBA" id="ARBA00022729"/>
    </source>
</evidence>